<proteinExistence type="predicted"/>
<accession>A0A7S0F791</accession>
<evidence type="ECO:0000313" key="1">
    <source>
        <dbReference type="EMBL" id="CAD8343282.1"/>
    </source>
</evidence>
<gene>
    <name evidence="1" type="ORF">CAUS1442_LOCUS15417</name>
</gene>
<name>A0A7S0F791_9STRA</name>
<dbReference type="AlphaFoldDB" id="A0A7S0F791"/>
<reference evidence="1" key="1">
    <citation type="submission" date="2021-01" db="EMBL/GenBank/DDBJ databases">
        <authorList>
            <person name="Corre E."/>
            <person name="Pelletier E."/>
            <person name="Niang G."/>
            <person name="Scheremetjew M."/>
            <person name="Finn R."/>
            <person name="Kale V."/>
            <person name="Holt S."/>
            <person name="Cochrane G."/>
            <person name="Meng A."/>
            <person name="Brown T."/>
            <person name="Cohen L."/>
        </authorList>
    </citation>
    <scope>NUCLEOTIDE SEQUENCE</scope>
    <source>
        <strain evidence="1">CCMP3328</strain>
    </source>
</reference>
<dbReference type="EMBL" id="HBEF01024887">
    <property type="protein sequence ID" value="CAD8343282.1"/>
    <property type="molecule type" value="Transcribed_RNA"/>
</dbReference>
<protein>
    <submittedName>
        <fullName evidence="1">Uncharacterized protein</fullName>
    </submittedName>
</protein>
<sequence>MTSRMHNDVTQAYVAALQQRGVKVRLVTDQTDMQDFCVLKSAQKELVGCAKSTFLLWAAYLGDMQRVRMYLVENSDAATQAFVKREAKRFSKYTNPKLKDRMQIQLYPNEEVEAMRQDASKH</sequence>
<organism evidence="1">
    <name type="scientific">Craspedostauros australis</name>
    <dbReference type="NCBI Taxonomy" id="1486917"/>
    <lineage>
        <taxon>Eukaryota</taxon>
        <taxon>Sar</taxon>
        <taxon>Stramenopiles</taxon>
        <taxon>Ochrophyta</taxon>
        <taxon>Bacillariophyta</taxon>
        <taxon>Bacillariophyceae</taxon>
        <taxon>Bacillariophycidae</taxon>
        <taxon>Naviculales</taxon>
        <taxon>Naviculaceae</taxon>
        <taxon>Craspedostauros</taxon>
    </lineage>
</organism>